<feature type="active site" description="Charge relay system" evidence="5">
    <location>
        <position position="238"/>
    </location>
</feature>
<reference evidence="10" key="1">
    <citation type="submission" date="2017-09" db="EMBL/GenBank/DDBJ databases">
        <title>Depth-based differentiation of microbial function through sediment-hosted aquifers and enrichment of novel symbionts in the deep terrestrial subsurface.</title>
        <authorList>
            <person name="Probst A.J."/>
            <person name="Ladd B."/>
            <person name="Jarett J.K."/>
            <person name="Geller-Mcgrath D.E."/>
            <person name="Sieber C.M.K."/>
            <person name="Emerson J.B."/>
            <person name="Anantharaman K."/>
            <person name="Thomas B.C."/>
            <person name="Malmstrom R."/>
            <person name="Stieglmeier M."/>
            <person name="Klingl A."/>
            <person name="Woyke T."/>
            <person name="Ryan C.M."/>
            <person name="Banfield J.F."/>
        </authorList>
    </citation>
    <scope>NUCLEOTIDE SEQUENCE [LARGE SCALE GENOMIC DNA]</scope>
</reference>
<dbReference type="InterPro" id="IPR022398">
    <property type="entry name" value="Peptidase_S8_His-AS"/>
</dbReference>
<dbReference type="PROSITE" id="PS00136">
    <property type="entry name" value="SUBTILASE_ASP"/>
    <property type="match status" value="1"/>
</dbReference>
<sequence length="972" mass="107113">MILCCVYINILHNDSMRALLQKRPTLRLFLFVILPLIIVSITLAVVGNKRFYLWSKAQTPKTTPERQNITKPPVYAPGEVIVKFKQQIAFIRTNSKIQPTNLRSVTKNAPQILQELTKEMPTATLEKVFTTSEKVTATGLSPQKEIQIKQMNEEFKKVYKLSFDKAFPVEKMVSRLQKDPNVVYAEPNYVVNTTQLTTPAPSPNDPYYPEMWSLSKIKVADAWKTTKGSKNVTIAVVDTGIDFTHQELGNTQVLERPFDKITQDPLSLIFASSSVRVGQTLSMNNNRLAYYSKDKIYIYSFNDHTTQVISLPNSAPDPRVIRLALKDNILVYAADYNISNYYSRPYLYIYDLNTHTHRAITQMYTVYPFEIGEDKVIWTTGNHIHIYDIQSGTISIQTNVNTFPFQYITYPKMAGNSVAYSLHSIESSCYQAIVIHNIHTDTRQRYYPPNMGPVMDYDGNKVLYRSCSSDDAYSRVGYYLFDINTGQAQEISLGNTNSMLEEEVTSTAFAIPIYSMTDEGFLGNNVVFFSENTSGNGLIAYDQSSNKYTNISLTKAAYNFAADGSRACFISSDVRVYCHTYDTNFNYPPPPQTYFNTRVVSGYNFVENNNNPIDRLGHGTHVAGTIGASVNNGIGISGINWDVSLMAIKVLNDSGSGTTSNVAKGIVYASDNRANIINMSLGGTFPCSQSQTYQTAIDYANARGVVVIVAAGNNNMDAANYSPASCQHVLAVAAIGPTDKRAYYSNYGSVVDVAAPGGDKMICNDVSCLIKSTYLDNLYTLLQGTSMATPHVSGVVGLMFATKPNLSPEEAEAILVESGDALTTDKPIGKLINTHATLTRLMPTPTPKNSPPRIKQITVAPQTVAVGNAVTITVIVTDANVPDSISGDVSITQPGTNTNKIVQKKLITTKQKDGSWQLTTTHRATTAGIYKVIAHIYDKQGARAISTTSFVAISQKPTLSPKGLVTPTGIRK</sequence>
<keyword evidence="7" id="KW-0472">Membrane</keyword>
<dbReference type="PROSITE" id="PS00138">
    <property type="entry name" value="SUBTILASE_SER"/>
    <property type="match status" value="1"/>
</dbReference>
<proteinExistence type="inferred from homology"/>
<evidence type="ECO:0000313" key="9">
    <source>
        <dbReference type="EMBL" id="PJE62706.1"/>
    </source>
</evidence>
<evidence type="ECO:0000259" key="8">
    <source>
        <dbReference type="Pfam" id="PF00082"/>
    </source>
</evidence>
<dbReference type="AlphaFoldDB" id="A0A2M8KS20"/>
<evidence type="ECO:0000313" key="10">
    <source>
        <dbReference type="Proteomes" id="UP000229554"/>
    </source>
</evidence>
<dbReference type="PANTHER" id="PTHR43806">
    <property type="entry name" value="PEPTIDASE S8"/>
    <property type="match status" value="1"/>
</dbReference>
<comment type="similarity">
    <text evidence="1 5 6">Belongs to the peptidase S8 family.</text>
</comment>
<accession>A0A2M8KS20</accession>
<comment type="caution">
    <text evidence="9">The sequence shown here is derived from an EMBL/GenBank/DDBJ whole genome shotgun (WGS) entry which is preliminary data.</text>
</comment>
<name>A0A2M8KS20_9BACT</name>
<feature type="transmembrane region" description="Helical" evidence="7">
    <location>
        <begin position="26"/>
        <end position="46"/>
    </location>
</feature>
<dbReference type="Gene3D" id="3.40.50.200">
    <property type="entry name" value="Peptidase S8/S53 domain"/>
    <property type="match status" value="2"/>
</dbReference>
<dbReference type="Pfam" id="PF00082">
    <property type="entry name" value="Peptidase_S8"/>
    <property type="match status" value="1"/>
</dbReference>
<dbReference type="SUPFAM" id="SSF69304">
    <property type="entry name" value="Tricorn protease N-terminal domain"/>
    <property type="match status" value="1"/>
</dbReference>
<dbReference type="InterPro" id="IPR023827">
    <property type="entry name" value="Peptidase_S8_Asp-AS"/>
</dbReference>
<dbReference type="PRINTS" id="PR00723">
    <property type="entry name" value="SUBTILISIN"/>
</dbReference>
<dbReference type="InterPro" id="IPR000209">
    <property type="entry name" value="Peptidase_S8/S53_dom"/>
</dbReference>
<dbReference type="EMBL" id="PFED01000141">
    <property type="protein sequence ID" value="PJE62706.1"/>
    <property type="molecule type" value="Genomic_DNA"/>
</dbReference>
<feature type="active site" description="Charge relay system" evidence="5">
    <location>
        <position position="618"/>
    </location>
</feature>
<dbReference type="InterPro" id="IPR036852">
    <property type="entry name" value="Peptidase_S8/S53_dom_sf"/>
</dbReference>
<keyword evidence="2 5" id="KW-0645">Protease</keyword>
<organism evidence="9 10">
    <name type="scientific">Candidatus Roizmanbacteria bacterium CG10_big_fil_rev_8_21_14_0_10_39_6</name>
    <dbReference type="NCBI Taxonomy" id="1974853"/>
    <lineage>
        <taxon>Bacteria</taxon>
        <taxon>Candidatus Roizmaniibacteriota</taxon>
    </lineage>
</organism>
<gene>
    <name evidence="9" type="ORF">COU88_03550</name>
</gene>
<dbReference type="Proteomes" id="UP000229554">
    <property type="component" value="Unassembled WGS sequence"/>
</dbReference>
<dbReference type="GO" id="GO:0006508">
    <property type="term" value="P:proteolysis"/>
    <property type="evidence" value="ECO:0007669"/>
    <property type="project" value="UniProtKB-KW"/>
</dbReference>
<dbReference type="PANTHER" id="PTHR43806:SF11">
    <property type="entry name" value="CEREVISIN-RELATED"/>
    <property type="match status" value="1"/>
</dbReference>
<keyword evidence="7" id="KW-0812">Transmembrane</keyword>
<dbReference type="InterPro" id="IPR023828">
    <property type="entry name" value="Peptidase_S8_Ser-AS"/>
</dbReference>
<evidence type="ECO:0000256" key="3">
    <source>
        <dbReference type="ARBA" id="ARBA00022801"/>
    </source>
</evidence>
<feature type="active site" description="Charge relay system" evidence="5">
    <location>
        <position position="786"/>
    </location>
</feature>
<feature type="domain" description="Peptidase S8/S53" evidence="8">
    <location>
        <begin position="594"/>
        <end position="819"/>
    </location>
</feature>
<keyword evidence="7" id="KW-1133">Transmembrane helix</keyword>
<evidence type="ECO:0000256" key="5">
    <source>
        <dbReference type="PROSITE-ProRule" id="PRU01240"/>
    </source>
</evidence>
<evidence type="ECO:0000256" key="2">
    <source>
        <dbReference type="ARBA" id="ARBA00022670"/>
    </source>
</evidence>
<protein>
    <recommendedName>
        <fullName evidence="8">Peptidase S8/S53 domain-containing protein</fullName>
    </recommendedName>
</protein>
<keyword evidence="4 5" id="KW-0720">Serine protease</keyword>
<keyword evidence="3 5" id="KW-0378">Hydrolase</keyword>
<evidence type="ECO:0000256" key="7">
    <source>
        <dbReference type="SAM" id="Phobius"/>
    </source>
</evidence>
<dbReference type="PROSITE" id="PS00137">
    <property type="entry name" value="SUBTILASE_HIS"/>
    <property type="match status" value="1"/>
</dbReference>
<dbReference type="GO" id="GO:0004252">
    <property type="term" value="F:serine-type endopeptidase activity"/>
    <property type="evidence" value="ECO:0007669"/>
    <property type="project" value="UniProtKB-UniRule"/>
</dbReference>
<evidence type="ECO:0000256" key="4">
    <source>
        <dbReference type="ARBA" id="ARBA00022825"/>
    </source>
</evidence>
<dbReference type="InterPro" id="IPR015500">
    <property type="entry name" value="Peptidase_S8_subtilisin-rel"/>
</dbReference>
<dbReference type="InterPro" id="IPR050131">
    <property type="entry name" value="Peptidase_S8_subtilisin-like"/>
</dbReference>
<evidence type="ECO:0000256" key="6">
    <source>
        <dbReference type="RuleBase" id="RU003355"/>
    </source>
</evidence>
<evidence type="ECO:0000256" key="1">
    <source>
        <dbReference type="ARBA" id="ARBA00011073"/>
    </source>
</evidence>
<dbReference type="SUPFAM" id="SSF52743">
    <property type="entry name" value="Subtilisin-like"/>
    <property type="match status" value="1"/>
</dbReference>
<dbReference type="PROSITE" id="PS51892">
    <property type="entry name" value="SUBTILASE"/>
    <property type="match status" value="1"/>
</dbReference>